<evidence type="ECO:0000313" key="1">
    <source>
        <dbReference type="EMBL" id="MED7823460.1"/>
    </source>
</evidence>
<organism evidence="1 2">
    <name type="scientific">Streptomyces chiangmaiensis</name>
    <dbReference type="NCBI Taxonomy" id="766497"/>
    <lineage>
        <taxon>Bacteria</taxon>
        <taxon>Bacillati</taxon>
        <taxon>Actinomycetota</taxon>
        <taxon>Actinomycetes</taxon>
        <taxon>Kitasatosporales</taxon>
        <taxon>Streptomycetaceae</taxon>
        <taxon>Streptomyces</taxon>
    </lineage>
</organism>
<comment type="caution">
    <text evidence="1">The sequence shown here is derived from an EMBL/GenBank/DDBJ whole genome shotgun (WGS) entry which is preliminary data.</text>
</comment>
<protein>
    <submittedName>
        <fullName evidence="1">Uncharacterized protein</fullName>
    </submittedName>
</protein>
<sequence length="69" mass="7051">MTSAARAMRGAAVLGAGAARELSVSCLAGSVRHVAHGLAKVFWSVRCPTQVAPEYEGGATTSVPTRNLP</sequence>
<dbReference type="EMBL" id="JAYWVC010000044">
    <property type="protein sequence ID" value="MED7823460.1"/>
    <property type="molecule type" value="Genomic_DNA"/>
</dbReference>
<evidence type="ECO:0000313" key="2">
    <source>
        <dbReference type="Proteomes" id="UP001333996"/>
    </source>
</evidence>
<proteinExistence type="predicted"/>
<accession>A0ABU7FH99</accession>
<name>A0ABU7FH99_9ACTN</name>
<keyword evidence="2" id="KW-1185">Reference proteome</keyword>
<dbReference type="RefSeq" id="WP_329507942.1">
    <property type="nucleotide sequence ID" value="NZ_BAAAYZ010000146.1"/>
</dbReference>
<dbReference type="Proteomes" id="UP001333996">
    <property type="component" value="Unassembled WGS sequence"/>
</dbReference>
<gene>
    <name evidence="1" type="ORF">VXC91_16060</name>
</gene>
<reference evidence="1" key="1">
    <citation type="submission" date="2024-01" db="EMBL/GenBank/DDBJ databases">
        <title>First draft genome sequence data of TA4-1, the type strain of Gram-positive actinobacterium Streptomyces chiangmaiensis.</title>
        <authorList>
            <person name="Yasawong M."/>
            <person name="Nantapong N."/>
        </authorList>
    </citation>
    <scope>NUCLEOTIDE SEQUENCE</scope>
    <source>
        <strain evidence="1">TA4-1</strain>
    </source>
</reference>